<dbReference type="Gene3D" id="2.60.40.420">
    <property type="entry name" value="Cupredoxins - blue copper proteins"/>
    <property type="match status" value="3"/>
</dbReference>
<feature type="signal peptide" evidence="4">
    <location>
        <begin position="1"/>
        <end position="19"/>
    </location>
</feature>
<dbReference type="GO" id="GO:0016491">
    <property type="term" value="F:oxidoreductase activity"/>
    <property type="evidence" value="ECO:0007669"/>
    <property type="project" value="UniProtKB-KW"/>
</dbReference>
<keyword evidence="2" id="KW-0479">Metal-binding</keyword>
<dbReference type="PROSITE" id="PS00079">
    <property type="entry name" value="MULTICOPPER_OXIDASE1"/>
    <property type="match status" value="1"/>
</dbReference>
<dbReference type="PANTHER" id="PTHR11709">
    <property type="entry name" value="MULTI-COPPER OXIDASE"/>
    <property type="match status" value="1"/>
</dbReference>
<dbReference type="CDD" id="cd13901">
    <property type="entry name" value="CuRO_3_MaLCC_like"/>
    <property type="match status" value="1"/>
</dbReference>
<dbReference type="GO" id="GO:0005507">
    <property type="term" value="F:copper ion binding"/>
    <property type="evidence" value="ECO:0007669"/>
    <property type="project" value="InterPro"/>
</dbReference>
<accession>A0A9P6VMQ0</accession>
<sequence length="569" mass="63884">MYTLRQLLILGHGVLSVFATQAAHQQRHAGTAQNRSYWSPGFDINTDYEKYTPPGRLREYELTVSQAWIAPDGYLAYGTVFNGQYPGPTIEANWGDTLPNPQSPEHRKSTSSELRNMVLHGIIHTSVSNIQMAFMVGPLIIHGPSSMDYDIDLGPWLLSDWYHADAFSVYYEELSTVRNLAPLPDSVVLNGKGVYDCDPKNDTLCTGKAEYYEVVVQEGMIYKIAVANTGTLLTLTFFIDGHNFTVIETDFVPIEPYTTNILNIGIGQRYTIIVEANATFEHGTNFWIHTFYCALATFFPTSTVGIIRYDKDNTSDPYSPPASELHQDYGCSDPDPNNLVPIVKRTVGNRVNGMEVADYLKIGLEFSPNASDSKSLIHKWVLQNTPLYIDWEDPSLKKLALDRNSSFPEDTVPVYLDFETGQWVYFVITNNYSIATTSPPRQNFQSVHPIHLHGHDFVILAQGEGPFTTDVVPNLDNPSRRDVTDCPIGGYVWIAFQVDNPGAWLMHCHIAWHASDGLAMQFIEQPKKIKGLLDNAGVLPEFSQQCQEWSEWYTDVSEKKGVVQEDSGI</sequence>
<evidence type="ECO:0000259" key="5">
    <source>
        <dbReference type="Pfam" id="PF00394"/>
    </source>
</evidence>
<evidence type="ECO:0000256" key="2">
    <source>
        <dbReference type="ARBA" id="ARBA00022723"/>
    </source>
</evidence>
<reference evidence="7" key="1">
    <citation type="submission" date="2019-07" db="EMBL/GenBank/DDBJ databases">
        <title>Hyphodiscus hymeniophilus genome sequencing and assembly.</title>
        <authorList>
            <person name="Kramer G."/>
            <person name="Nodwell J."/>
        </authorList>
    </citation>
    <scope>NUCLEOTIDE SEQUENCE</scope>
    <source>
        <strain evidence="7">ATCC 34498</strain>
    </source>
</reference>
<protein>
    <submittedName>
        <fullName evidence="7">Dihydrogeodin oxidase</fullName>
    </submittedName>
</protein>
<dbReference type="AlphaFoldDB" id="A0A9P6VMQ0"/>
<proteinExistence type="inferred from homology"/>
<dbReference type="InterPro" id="IPR002355">
    <property type="entry name" value="Cu_oxidase_Cu_BS"/>
</dbReference>
<dbReference type="InterPro" id="IPR001117">
    <property type="entry name" value="Cu-oxidase_2nd"/>
</dbReference>
<dbReference type="Pfam" id="PF00394">
    <property type="entry name" value="Cu-oxidase"/>
    <property type="match status" value="1"/>
</dbReference>
<comment type="caution">
    <text evidence="7">The sequence shown here is derived from an EMBL/GenBank/DDBJ whole genome shotgun (WGS) entry which is preliminary data.</text>
</comment>
<keyword evidence="3" id="KW-0560">Oxidoreductase</keyword>
<dbReference type="InterPro" id="IPR008972">
    <property type="entry name" value="Cupredoxin"/>
</dbReference>
<dbReference type="PANTHER" id="PTHR11709:SF71">
    <property type="entry name" value="OXIDOREDUCTASE TPCJ"/>
    <property type="match status" value="1"/>
</dbReference>
<dbReference type="Proteomes" id="UP000785200">
    <property type="component" value="Unassembled WGS sequence"/>
</dbReference>
<dbReference type="InterPro" id="IPR033138">
    <property type="entry name" value="Cu_oxidase_CS"/>
</dbReference>
<evidence type="ECO:0000256" key="4">
    <source>
        <dbReference type="SAM" id="SignalP"/>
    </source>
</evidence>
<name>A0A9P6VMQ0_9HELO</name>
<evidence type="ECO:0000256" key="1">
    <source>
        <dbReference type="ARBA" id="ARBA00010609"/>
    </source>
</evidence>
<dbReference type="Pfam" id="PF07731">
    <property type="entry name" value="Cu-oxidase_2"/>
    <property type="match status" value="1"/>
</dbReference>
<dbReference type="SUPFAM" id="SSF49503">
    <property type="entry name" value="Cupredoxins"/>
    <property type="match status" value="3"/>
</dbReference>
<organism evidence="7 8">
    <name type="scientific">Hyphodiscus hymeniophilus</name>
    <dbReference type="NCBI Taxonomy" id="353542"/>
    <lineage>
        <taxon>Eukaryota</taxon>
        <taxon>Fungi</taxon>
        <taxon>Dikarya</taxon>
        <taxon>Ascomycota</taxon>
        <taxon>Pezizomycotina</taxon>
        <taxon>Leotiomycetes</taxon>
        <taxon>Helotiales</taxon>
        <taxon>Hyphodiscaceae</taxon>
        <taxon>Hyphodiscus</taxon>
    </lineage>
</organism>
<dbReference type="OrthoDB" id="2121828at2759"/>
<evidence type="ECO:0000313" key="7">
    <source>
        <dbReference type="EMBL" id="KAG0650374.1"/>
    </source>
</evidence>
<keyword evidence="8" id="KW-1185">Reference proteome</keyword>
<gene>
    <name evidence="7" type="ORF">D0Z07_3382</name>
</gene>
<evidence type="ECO:0000313" key="8">
    <source>
        <dbReference type="Proteomes" id="UP000785200"/>
    </source>
</evidence>
<feature type="chain" id="PRO_5040336307" evidence="4">
    <location>
        <begin position="20"/>
        <end position="569"/>
    </location>
</feature>
<dbReference type="InterPro" id="IPR045087">
    <property type="entry name" value="Cu-oxidase_fam"/>
</dbReference>
<comment type="similarity">
    <text evidence="1">Belongs to the multicopper oxidase family.</text>
</comment>
<dbReference type="InterPro" id="IPR011706">
    <property type="entry name" value="Cu-oxidase_C"/>
</dbReference>
<dbReference type="EMBL" id="VNKQ01000006">
    <property type="protein sequence ID" value="KAG0650374.1"/>
    <property type="molecule type" value="Genomic_DNA"/>
</dbReference>
<feature type="domain" description="Plastocyanin-like" evidence="5">
    <location>
        <begin position="155"/>
        <end position="311"/>
    </location>
</feature>
<feature type="domain" description="Plastocyanin-like" evidence="6">
    <location>
        <begin position="403"/>
        <end position="527"/>
    </location>
</feature>
<dbReference type="PROSITE" id="PS00080">
    <property type="entry name" value="MULTICOPPER_OXIDASE2"/>
    <property type="match status" value="1"/>
</dbReference>
<evidence type="ECO:0000256" key="3">
    <source>
        <dbReference type="ARBA" id="ARBA00023002"/>
    </source>
</evidence>
<evidence type="ECO:0000259" key="6">
    <source>
        <dbReference type="Pfam" id="PF07731"/>
    </source>
</evidence>
<keyword evidence="4" id="KW-0732">Signal</keyword>
<dbReference type="CDD" id="cd13880">
    <property type="entry name" value="CuRO_2_MaLCC_like"/>
    <property type="match status" value="1"/>
</dbReference>